<organism evidence="3 4">
    <name type="scientific">Parvularcula maris</name>
    <dbReference type="NCBI Taxonomy" id="2965077"/>
    <lineage>
        <taxon>Bacteria</taxon>
        <taxon>Pseudomonadati</taxon>
        <taxon>Pseudomonadota</taxon>
        <taxon>Alphaproteobacteria</taxon>
        <taxon>Parvularculales</taxon>
        <taxon>Parvularculaceae</taxon>
        <taxon>Parvularcula</taxon>
    </lineage>
</organism>
<evidence type="ECO:0000259" key="2">
    <source>
        <dbReference type="Pfam" id="PF03724"/>
    </source>
</evidence>
<accession>A0A9X2L6C5</accession>
<dbReference type="InterPro" id="IPR038670">
    <property type="entry name" value="HslJ-like_sf"/>
</dbReference>
<keyword evidence="3" id="KW-0378">Hydrolase</keyword>
<dbReference type="EMBL" id="JANIBC010000001">
    <property type="protein sequence ID" value="MCQ8183861.1"/>
    <property type="molecule type" value="Genomic_DNA"/>
</dbReference>
<evidence type="ECO:0000313" key="3">
    <source>
        <dbReference type="EMBL" id="MCQ8183861.1"/>
    </source>
</evidence>
<name>A0A9X2L6C5_9PROT</name>
<dbReference type="PRINTS" id="PR00412">
    <property type="entry name" value="EPOXHYDRLASE"/>
</dbReference>
<dbReference type="Gene3D" id="3.40.50.1820">
    <property type="entry name" value="alpha/beta hydrolase"/>
    <property type="match status" value="1"/>
</dbReference>
<evidence type="ECO:0000259" key="1">
    <source>
        <dbReference type="Pfam" id="PF00561"/>
    </source>
</evidence>
<feature type="domain" description="DUF306" evidence="2">
    <location>
        <begin position="326"/>
        <end position="428"/>
    </location>
</feature>
<dbReference type="InterPro" id="IPR005184">
    <property type="entry name" value="DUF306_Meta_HslJ"/>
</dbReference>
<dbReference type="Pfam" id="PF00561">
    <property type="entry name" value="Abhydrolase_1"/>
    <property type="match status" value="1"/>
</dbReference>
<protein>
    <submittedName>
        <fullName evidence="3">Alpha/beta fold hydrolase</fullName>
    </submittedName>
</protein>
<dbReference type="PANTHER" id="PTHR46438">
    <property type="entry name" value="ALPHA/BETA-HYDROLASES SUPERFAMILY PROTEIN"/>
    <property type="match status" value="1"/>
</dbReference>
<dbReference type="InterPro" id="IPR029058">
    <property type="entry name" value="AB_hydrolase_fold"/>
</dbReference>
<sequence length="435" mass="47369">MRRVIIIVVLGLLALLTAGMAFLYEPDTDREEMIALYGGEQARWAPVEGHQDYRVHYRVSGPEDAPVLVLIHGTAASLHTWAPLRERLDQDYRVIAYDQPGHGLTGPHPERDYTFAGMREGLDAVLKATNTTEAVLIGNSMGGWVAWRMALDEPELVKGLVLIDPAGVPVEEESEGNIGFTIAQSSLGRALMKKITPRSLIESSVKQTVADENMVTPEMVDRYHDLLRFPGNREAAGDQFISPRQDLSGRLGEINAPTLILWGEEDRLIPVAAGRVFERDIPGAELIVYEGVGHLPMEEAPDRTAEDISGFLARLEKSAPSLAERLAGEWLLVSLDGEEPLRGDNGRIAGATFTEERVGGSAGCNGGGAAILSWTENGYATDGVFVATKMLCANLMPQEELLFAILNHGAVRFEGETLVMTGPNGTEARFERADE</sequence>
<evidence type="ECO:0000313" key="4">
    <source>
        <dbReference type="Proteomes" id="UP001142610"/>
    </source>
</evidence>
<dbReference type="Proteomes" id="UP001142610">
    <property type="component" value="Unassembled WGS sequence"/>
</dbReference>
<keyword evidence="4" id="KW-1185">Reference proteome</keyword>
<dbReference type="Gene3D" id="2.40.128.270">
    <property type="match status" value="1"/>
</dbReference>
<dbReference type="RefSeq" id="WP_256617665.1">
    <property type="nucleotide sequence ID" value="NZ_JANIBC010000001.1"/>
</dbReference>
<dbReference type="PRINTS" id="PR00111">
    <property type="entry name" value="ABHYDROLASE"/>
</dbReference>
<dbReference type="PANTHER" id="PTHR46438:SF11">
    <property type="entry name" value="LIPASE-RELATED"/>
    <property type="match status" value="1"/>
</dbReference>
<dbReference type="InterPro" id="IPR000073">
    <property type="entry name" value="AB_hydrolase_1"/>
</dbReference>
<dbReference type="InterPro" id="IPR000639">
    <property type="entry name" value="Epox_hydrolase-like"/>
</dbReference>
<dbReference type="Pfam" id="PF03724">
    <property type="entry name" value="META"/>
    <property type="match status" value="1"/>
</dbReference>
<dbReference type="GO" id="GO:0016787">
    <property type="term" value="F:hydrolase activity"/>
    <property type="evidence" value="ECO:0007669"/>
    <property type="project" value="UniProtKB-KW"/>
</dbReference>
<reference evidence="3" key="1">
    <citation type="submission" date="2022-07" db="EMBL/GenBank/DDBJ databases">
        <title>Parvularcula maris sp. nov., an algicidal bacterium isolated from seawater.</title>
        <authorList>
            <person name="Li F."/>
        </authorList>
    </citation>
    <scope>NUCLEOTIDE SEQUENCE</scope>
    <source>
        <strain evidence="3">BGMRC 0090</strain>
    </source>
</reference>
<dbReference type="SUPFAM" id="SSF53474">
    <property type="entry name" value="alpha/beta-Hydrolases"/>
    <property type="match status" value="1"/>
</dbReference>
<comment type="caution">
    <text evidence="3">The sequence shown here is derived from an EMBL/GenBank/DDBJ whole genome shotgun (WGS) entry which is preliminary data.</text>
</comment>
<dbReference type="AlphaFoldDB" id="A0A9X2L6C5"/>
<proteinExistence type="predicted"/>
<feature type="domain" description="AB hydrolase-1" evidence="1">
    <location>
        <begin position="66"/>
        <end position="301"/>
    </location>
</feature>
<gene>
    <name evidence="3" type="ORF">NOG11_00520</name>
</gene>